<keyword evidence="3" id="KW-1133">Transmembrane helix</keyword>
<keyword evidence="3" id="KW-0812">Transmembrane</keyword>
<evidence type="ECO:0000256" key="1">
    <source>
        <dbReference type="SAM" id="Coils"/>
    </source>
</evidence>
<feature type="region of interest" description="Disordered" evidence="2">
    <location>
        <begin position="964"/>
        <end position="986"/>
    </location>
</feature>
<proteinExistence type="predicted"/>
<dbReference type="AlphaFoldDB" id="A0A8H9ILZ9"/>
<keyword evidence="3" id="KW-0472">Membrane</keyword>
<dbReference type="Proteomes" id="UP000608923">
    <property type="component" value="Unassembled WGS sequence"/>
</dbReference>
<feature type="coiled-coil region" evidence="1">
    <location>
        <begin position="429"/>
        <end position="489"/>
    </location>
</feature>
<accession>A0A8H9ILZ9</accession>
<reference evidence="6" key="1">
    <citation type="journal article" date="2019" name="Int. J. Syst. Evol. Microbiol.">
        <title>The Global Catalogue of Microorganisms (GCM) 10K type strain sequencing project: providing services to taxonomists for standard genome sequencing and annotation.</title>
        <authorList>
            <consortium name="The Broad Institute Genomics Platform"/>
            <consortium name="The Broad Institute Genome Sequencing Center for Infectious Disease"/>
            <person name="Wu L."/>
            <person name="Ma J."/>
        </authorList>
    </citation>
    <scope>NUCLEOTIDE SEQUENCE [LARGE SCALE GENOMIC DNA]</scope>
    <source>
        <strain evidence="6">KCTC 42083</strain>
    </source>
</reference>
<gene>
    <name evidence="5" type="ORF">GCM10010096_34320</name>
</gene>
<evidence type="ECO:0000256" key="3">
    <source>
        <dbReference type="SAM" id="Phobius"/>
    </source>
</evidence>
<dbReference type="RefSeq" id="WP_189393898.1">
    <property type="nucleotide sequence ID" value="NZ_BMZN01000006.1"/>
</dbReference>
<keyword evidence="6" id="KW-1185">Reference proteome</keyword>
<keyword evidence="1" id="KW-0175">Coiled coil</keyword>
<organism evidence="5 6">
    <name type="scientific">Alcaligenes pakistanensis</name>
    <dbReference type="NCBI Taxonomy" id="1482717"/>
    <lineage>
        <taxon>Bacteria</taxon>
        <taxon>Pseudomonadati</taxon>
        <taxon>Pseudomonadota</taxon>
        <taxon>Betaproteobacteria</taxon>
        <taxon>Burkholderiales</taxon>
        <taxon>Alcaligenaceae</taxon>
        <taxon>Alcaligenes</taxon>
    </lineage>
</organism>
<dbReference type="NCBIfam" id="TIGR02675">
    <property type="entry name" value="tape_meas_nterm"/>
    <property type="match status" value="1"/>
</dbReference>
<sequence length="986" mass="104179">MSESVGAIYYTVEAETAKLISDLENANKRLEMLESGFNKTDASAKKADMQLTKTASAVRNLGNEGAGTERKIGGLVKMLGGLIAVQGAGGLIQMAESYNEMAERIRMATDSAEEYDMVQKRLLLTANGTYRTLSEAQEVYIQTADSLRSLGHSTSEVLDITDSLSYLFVKNATDVQKAQSAMSAFTKAVNKGKVEVNGWESILAAVPTIVNDIADATGKSAEEIRALGFSGDLAAADLNKGLLKSLNSNKAAADGMATTVRDAFTNLRTNLSVYIGEANNSTGATQTLAAAIGLLGDNINIVVTALTIIGSGALAKYISALGLAAIKSGLAAVASRNAAAAAVSEAQARVASATAALADARAKLGLTVTTTQLAAAQVAATAATRALTAAQLAQRATGMGLLSVLGGPAGIVALVAATAIGFLTMGSSAKSAEVDVDALTASVEGLKKEQLELRKLDALEAIEKLSKEADTAAAEVRGLERDYKDLGEAMSRGAVSAEELEVVSRELTRQKGVLAETQSKLQQAAQAYANLASAILGAANAQRSLNNAYNDSVSDDFLKKLKDQKAAIEDGNSAVKQTERYLKTVNDLSPERVQALRDEAKAIDAARKAQEGAKVGAKAYNKVQDDAKRGAEENGKTLQRMAEQIALAHLEGEQLAVVQARLSMNQYATPEQLESAERLAIALHKVNEAQKLKTKVGSDPQAYIRGNDEPLSGGAFDDQVARYDAEDKREQERYEAKLIRLREAMEAEKLTIAQYHAEFEAMQIEHAARLNQIDEARQSVMLSTAGNAFGQLASLIKNSQGEQSSAFKALFAVSKAFAIADAGLKLNMALMQVMADQTALTPMQKFANYAAVASAGAGVLSAISSASFGGRQYGGPTQPGKMYRINENGAPEVFNAANGQQFMMANSRGQVVSNKDATGGNGGGNVYINNYGGAQVEQRMSNGDIIVEIDKRIGEKVPPLMAQEAKNSNSQFRKSMGQYTDVRPRR</sequence>
<dbReference type="EMBL" id="BMZN01000006">
    <property type="protein sequence ID" value="GHC58378.1"/>
    <property type="molecule type" value="Genomic_DNA"/>
</dbReference>
<evidence type="ECO:0000256" key="2">
    <source>
        <dbReference type="SAM" id="MobiDB-lite"/>
    </source>
</evidence>
<comment type="caution">
    <text evidence="5">The sequence shown here is derived from an EMBL/GenBank/DDBJ whole genome shotgun (WGS) entry which is preliminary data.</text>
</comment>
<protein>
    <recommendedName>
        <fullName evidence="4">Tape measure protein N-terminal domain-containing protein</fullName>
    </recommendedName>
</protein>
<feature type="domain" description="Tape measure protein N-terminal" evidence="4">
    <location>
        <begin position="90"/>
        <end position="279"/>
    </location>
</feature>
<dbReference type="InterPro" id="IPR013491">
    <property type="entry name" value="Tape_meas_N"/>
</dbReference>
<feature type="transmembrane region" description="Helical" evidence="3">
    <location>
        <begin position="401"/>
        <end position="423"/>
    </location>
</feature>
<name>A0A8H9ILZ9_9BURK</name>
<evidence type="ECO:0000313" key="5">
    <source>
        <dbReference type="EMBL" id="GHC58378.1"/>
    </source>
</evidence>
<evidence type="ECO:0000313" key="6">
    <source>
        <dbReference type="Proteomes" id="UP000608923"/>
    </source>
</evidence>
<dbReference type="Pfam" id="PF20155">
    <property type="entry name" value="TMP_3"/>
    <property type="match status" value="1"/>
</dbReference>
<evidence type="ECO:0000259" key="4">
    <source>
        <dbReference type="Pfam" id="PF20155"/>
    </source>
</evidence>